<dbReference type="InterPro" id="IPR007419">
    <property type="entry name" value="BFD-like_2Fe2S-bd_dom"/>
</dbReference>
<dbReference type="AlphaFoldDB" id="A0A1S8NNF6"/>
<dbReference type="EMBL" id="LZYZ01000001">
    <property type="protein sequence ID" value="OOM16087.1"/>
    <property type="molecule type" value="Genomic_DNA"/>
</dbReference>
<dbReference type="GeneID" id="55476089"/>
<evidence type="ECO:0000256" key="6">
    <source>
        <dbReference type="ARBA" id="ARBA00023014"/>
    </source>
</evidence>
<evidence type="ECO:0000256" key="2">
    <source>
        <dbReference type="ARBA" id="ARBA00022714"/>
    </source>
</evidence>
<keyword evidence="1" id="KW-0813">Transport</keyword>
<dbReference type="RefSeq" id="WP_022748684.1">
    <property type="nucleotide sequence ID" value="NZ_CP016086.1"/>
</dbReference>
<protein>
    <recommendedName>
        <fullName evidence="7">Bacterioferritin-associated ferredoxin</fullName>
    </recommendedName>
</protein>
<dbReference type="GO" id="GO:0046872">
    <property type="term" value="F:metal ion binding"/>
    <property type="evidence" value="ECO:0007669"/>
    <property type="project" value="UniProtKB-KW"/>
</dbReference>
<evidence type="ECO:0000256" key="3">
    <source>
        <dbReference type="ARBA" id="ARBA00022723"/>
    </source>
</evidence>
<proteinExistence type="inferred from homology"/>
<organism evidence="10 11">
    <name type="scientific">Clostridium saccharobutylicum</name>
    <dbReference type="NCBI Taxonomy" id="169679"/>
    <lineage>
        <taxon>Bacteria</taxon>
        <taxon>Bacillati</taxon>
        <taxon>Bacillota</taxon>
        <taxon>Clostridia</taxon>
        <taxon>Eubacteriales</taxon>
        <taxon>Clostridiaceae</taxon>
        <taxon>Clostridium</taxon>
    </lineage>
</organism>
<keyword evidence="2" id="KW-0001">2Fe-2S</keyword>
<accession>A0A1S8NNF6</accession>
<evidence type="ECO:0000313" key="11">
    <source>
        <dbReference type="Proteomes" id="UP000191154"/>
    </source>
</evidence>
<dbReference type="PANTHER" id="PTHR37424:SF1">
    <property type="entry name" value="BACTERIOFERRITIN-ASSOCIATED FERREDOXIN"/>
    <property type="match status" value="1"/>
</dbReference>
<dbReference type="PANTHER" id="PTHR37424">
    <property type="entry name" value="BACTERIOFERRITIN-ASSOCIATED FERREDOXIN"/>
    <property type="match status" value="1"/>
</dbReference>
<keyword evidence="5" id="KW-0408">Iron</keyword>
<sequence>MNDDEIVCNCMSVTVKDIKDAIANGAKSFEDVQSATGAGTACGGCVDDVQSLVNKLLEK</sequence>
<evidence type="ECO:0000313" key="10">
    <source>
        <dbReference type="EMBL" id="OOM16087.1"/>
    </source>
</evidence>
<comment type="similarity">
    <text evidence="8">Belongs to the Bfd family.</text>
</comment>
<dbReference type="GO" id="GO:0051537">
    <property type="term" value="F:2 iron, 2 sulfur cluster binding"/>
    <property type="evidence" value="ECO:0007669"/>
    <property type="project" value="UniProtKB-KW"/>
</dbReference>
<dbReference type="Pfam" id="PF04324">
    <property type="entry name" value="Fer2_BFD"/>
    <property type="match status" value="1"/>
</dbReference>
<feature type="domain" description="BFD-like [2Fe-2S]-binding" evidence="9">
    <location>
        <begin position="6"/>
        <end position="54"/>
    </location>
</feature>
<dbReference type="Proteomes" id="UP000191154">
    <property type="component" value="Unassembled WGS sequence"/>
</dbReference>
<keyword evidence="6" id="KW-0411">Iron-sulfur</keyword>
<dbReference type="Gene3D" id="1.10.10.1100">
    <property type="entry name" value="BFD-like [2Fe-2S]-binding domain"/>
    <property type="match status" value="1"/>
</dbReference>
<evidence type="ECO:0000256" key="5">
    <source>
        <dbReference type="ARBA" id="ARBA00023004"/>
    </source>
</evidence>
<dbReference type="InterPro" id="IPR041854">
    <property type="entry name" value="BFD-like_2Fe2S-bd_dom_sf"/>
</dbReference>
<comment type="caution">
    <text evidence="10">The sequence shown here is derived from an EMBL/GenBank/DDBJ whole genome shotgun (WGS) entry which is preliminary data.</text>
</comment>
<evidence type="ECO:0000256" key="8">
    <source>
        <dbReference type="ARBA" id="ARBA00046332"/>
    </source>
</evidence>
<gene>
    <name evidence="10" type="ORF">CLOSAC_03580</name>
</gene>
<evidence type="ECO:0000259" key="9">
    <source>
        <dbReference type="Pfam" id="PF04324"/>
    </source>
</evidence>
<reference evidence="10 11" key="1">
    <citation type="submission" date="2016-05" db="EMBL/GenBank/DDBJ databases">
        <title>Microbial solvent formation.</title>
        <authorList>
            <person name="Poehlein A."/>
            <person name="Montoya Solano J.D."/>
            <person name="Flitsch S."/>
            <person name="Krabben P."/>
            <person name="Duerre P."/>
            <person name="Daniel R."/>
        </authorList>
    </citation>
    <scope>NUCLEOTIDE SEQUENCE [LARGE SCALE GENOMIC DNA]</scope>
    <source>
        <strain evidence="10 11">L1-8</strain>
    </source>
</reference>
<keyword evidence="3" id="KW-0479">Metal-binding</keyword>
<dbReference type="STRING" id="169679.CSACC_37620"/>
<dbReference type="InterPro" id="IPR052371">
    <property type="entry name" value="BFD-associated_ferredoxin"/>
</dbReference>
<evidence type="ECO:0000256" key="7">
    <source>
        <dbReference type="ARBA" id="ARBA00039386"/>
    </source>
</evidence>
<evidence type="ECO:0000256" key="1">
    <source>
        <dbReference type="ARBA" id="ARBA00022448"/>
    </source>
</evidence>
<name>A0A1S8NNF6_CLOSA</name>
<keyword evidence="4" id="KW-0249">Electron transport</keyword>
<evidence type="ECO:0000256" key="4">
    <source>
        <dbReference type="ARBA" id="ARBA00022982"/>
    </source>
</evidence>